<comment type="caution">
    <text evidence="1">The sequence shown here is derived from an EMBL/GenBank/DDBJ whole genome shotgun (WGS) entry which is preliminary data.</text>
</comment>
<proteinExistence type="predicted"/>
<organism evidence="1">
    <name type="scientific">marine sediment metagenome</name>
    <dbReference type="NCBI Taxonomy" id="412755"/>
    <lineage>
        <taxon>unclassified sequences</taxon>
        <taxon>metagenomes</taxon>
        <taxon>ecological metagenomes</taxon>
    </lineage>
</organism>
<name>X1BYM6_9ZZZZ</name>
<sequence>FTVGKLNSNIKTAYREMKTTWIFDPLLITETLDIGPWLYFREVLDYNLNTQSMTEAVRMFWVWFTIIR</sequence>
<feature type="non-terminal residue" evidence="1">
    <location>
        <position position="1"/>
    </location>
</feature>
<protein>
    <submittedName>
        <fullName evidence="1">Uncharacterized protein</fullName>
    </submittedName>
</protein>
<dbReference type="EMBL" id="BART01012130">
    <property type="protein sequence ID" value="GAG77261.1"/>
    <property type="molecule type" value="Genomic_DNA"/>
</dbReference>
<evidence type="ECO:0000313" key="1">
    <source>
        <dbReference type="EMBL" id="GAG77261.1"/>
    </source>
</evidence>
<gene>
    <name evidence="1" type="ORF">S01H4_25479</name>
</gene>
<reference evidence="1" key="1">
    <citation type="journal article" date="2014" name="Front. Microbiol.">
        <title>High frequency of phylogenetically diverse reductive dehalogenase-homologous genes in deep subseafloor sedimentary metagenomes.</title>
        <authorList>
            <person name="Kawai M."/>
            <person name="Futagami T."/>
            <person name="Toyoda A."/>
            <person name="Takaki Y."/>
            <person name="Nishi S."/>
            <person name="Hori S."/>
            <person name="Arai W."/>
            <person name="Tsubouchi T."/>
            <person name="Morono Y."/>
            <person name="Uchiyama I."/>
            <person name="Ito T."/>
            <person name="Fujiyama A."/>
            <person name="Inagaki F."/>
            <person name="Takami H."/>
        </authorList>
    </citation>
    <scope>NUCLEOTIDE SEQUENCE</scope>
    <source>
        <strain evidence="1">Expedition CK06-06</strain>
    </source>
</reference>
<dbReference type="AlphaFoldDB" id="X1BYM6"/>
<accession>X1BYM6</accession>